<feature type="transmembrane region" description="Helical" evidence="8">
    <location>
        <begin position="152"/>
        <end position="179"/>
    </location>
</feature>
<accession>A0AAU8IU49</accession>
<evidence type="ECO:0000256" key="8">
    <source>
        <dbReference type="SAM" id="Phobius"/>
    </source>
</evidence>
<keyword evidence="7" id="KW-0479">Metal-binding</keyword>
<feature type="transmembrane region" description="Helical" evidence="8">
    <location>
        <begin position="270"/>
        <end position="292"/>
    </location>
</feature>
<keyword evidence="3 9" id="KW-0808">Transferase</keyword>
<feature type="transmembrane region" description="Helical" evidence="8">
    <location>
        <begin position="225"/>
        <end position="245"/>
    </location>
</feature>
<dbReference type="GO" id="GO:0071555">
    <property type="term" value="P:cell wall organization"/>
    <property type="evidence" value="ECO:0007669"/>
    <property type="project" value="TreeGrafter"/>
</dbReference>
<keyword evidence="7" id="KW-0460">Magnesium</keyword>
<name>A0AAU8IU49_9ACTN</name>
<feature type="transmembrane region" description="Helical" evidence="8">
    <location>
        <begin position="102"/>
        <end position="132"/>
    </location>
</feature>
<dbReference type="Pfam" id="PF00953">
    <property type="entry name" value="Glycos_transf_4"/>
    <property type="match status" value="1"/>
</dbReference>
<evidence type="ECO:0000256" key="4">
    <source>
        <dbReference type="ARBA" id="ARBA00022692"/>
    </source>
</evidence>
<evidence type="ECO:0000256" key="6">
    <source>
        <dbReference type="ARBA" id="ARBA00023136"/>
    </source>
</evidence>
<comment type="cofactor">
    <cofactor evidence="7">
        <name>Mg(2+)</name>
        <dbReference type="ChEBI" id="CHEBI:18420"/>
    </cofactor>
</comment>
<keyword evidence="6 8" id="KW-0472">Membrane</keyword>
<feature type="transmembrane region" description="Helical" evidence="8">
    <location>
        <begin position="200"/>
        <end position="219"/>
    </location>
</feature>
<keyword evidence="2" id="KW-1003">Cell membrane</keyword>
<feature type="transmembrane region" description="Helical" evidence="8">
    <location>
        <begin position="6"/>
        <end position="25"/>
    </location>
</feature>
<protein>
    <submittedName>
        <fullName evidence="9">MraY family glycosyltransferase</fullName>
        <ecNumber evidence="9">2.7.8.-</ecNumber>
    </submittedName>
</protein>
<evidence type="ECO:0000256" key="1">
    <source>
        <dbReference type="ARBA" id="ARBA00004651"/>
    </source>
</evidence>
<dbReference type="GO" id="GO:0005886">
    <property type="term" value="C:plasma membrane"/>
    <property type="evidence" value="ECO:0007669"/>
    <property type="project" value="UniProtKB-SubCell"/>
</dbReference>
<organism evidence="9">
    <name type="scientific">Streptomyces tabacisoli</name>
    <dbReference type="NCBI Taxonomy" id="3156398"/>
    <lineage>
        <taxon>Bacteria</taxon>
        <taxon>Bacillati</taxon>
        <taxon>Actinomycetota</taxon>
        <taxon>Actinomycetes</taxon>
        <taxon>Kitasatosporales</taxon>
        <taxon>Streptomycetaceae</taxon>
        <taxon>Streptomyces</taxon>
    </lineage>
</organism>
<dbReference type="RefSeq" id="WP_353943408.1">
    <property type="nucleotide sequence ID" value="NZ_CP159534.1"/>
</dbReference>
<dbReference type="GO" id="GO:0044038">
    <property type="term" value="P:cell wall macromolecule biosynthetic process"/>
    <property type="evidence" value="ECO:0007669"/>
    <property type="project" value="TreeGrafter"/>
</dbReference>
<evidence type="ECO:0000256" key="5">
    <source>
        <dbReference type="ARBA" id="ARBA00022989"/>
    </source>
</evidence>
<evidence type="ECO:0000256" key="7">
    <source>
        <dbReference type="PIRSR" id="PIRSR600715-1"/>
    </source>
</evidence>
<dbReference type="AlphaFoldDB" id="A0AAU8IU49"/>
<keyword evidence="5 8" id="KW-1133">Transmembrane helix</keyword>
<dbReference type="EMBL" id="CP159534">
    <property type="protein sequence ID" value="XCJ71808.1"/>
    <property type="molecule type" value="Genomic_DNA"/>
</dbReference>
<dbReference type="EC" id="2.7.8.-" evidence="9"/>
<dbReference type="GO" id="GO:0009103">
    <property type="term" value="P:lipopolysaccharide biosynthetic process"/>
    <property type="evidence" value="ECO:0007669"/>
    <property type="project" value="TreeGrafter"/>
</dbReference>
<dbReference type="GO" id="GO:0046872">
    <property type="term" value="F:metal ion binding"/>
    <property type="evidence" value="ECO:0007669"/>
    <property type="project" value="UniProtKB-KW"/>
</dbReference>
<keyword evidence="4 8" id="KW-0812">Transmembrane</keyword>
<evidence type="ECO:0000313" key="9">
    <source>
        <dbReference type="EMBL" id="XCJ71808.1"/>
    </source>
</evidence>
<dbReference type="PANTHER" id="PTHR22926:SF3">
    <property type="entry name" value="UNDECAPRENYL-PHOSPHATE ALPHA-N-ACETYLGLUCOSAMINYL 1-PHOSPHATE TRANSFERASE"/>
    <property type="match status" value="1"/>
</dbReference>
<gene>
    <name evidence="9" type="ORF">ABII15_18345</name>
</gene>
<comment type="subcellular location">
    <subcellularLocation>
        <location evidence="1">Cell membrane</location>
        <topology evidence="1">Multi-pass membrane protein</topology>
    </subcellularLocation>
</comment>
<feature type="transmembrane region" description="Helical" evidence="8">
    <location>
        <begin position="46"/>
        <end position="64"/>
    </location>
</feature>
<dbReference type="KEGG" id="stac:ABII15_18345"/>
<feature type="binding site" evidence="7">
    <location>
        <position position="198"/>
    </location>
    <ligand>
        <name>Mg(2+)</name>
        <dbReference type="ChEBI" id="CHEBI:18420"/>
    </ligand>
</feature>
<dbReference type="CDD" id="cd06853">
    <property type="entry name" value="GT_WecA_like"/>
    <property type="match status" value="1"/>
</dbReference>
<reference evidence="9" key="1">
    <citation type="submission" date="2024-06" db="EMBL/GenBank/DDBJ databases">
        <title>Streptomyces sp. strain HUAS MG91 genome sequences.</title>
        <authorList>
            <person name="Mo P."/>
        </authorList>
    </citation>
    <scope>NUCLEOTIDE SEQUENCE</scope>
    <source>
        <strain evidence="9">HUAS MG91</strain>
    </source>
</reference>
<feature type="transmembrane region" description="Helical" evidence="8">
    <location>
        <begin position="70"/>
        <end position="90"/>
    </location>
</feature>
<dbReference type="InterPro" id="IPR000715">
    <property type="entry name" value="Glycosyl_transferase_4"/>
</dbReference>
<feature type="transmembrane region" description="Helical" evidence="8">
    <location>
        <begin position="298"/>
        <end position="318"/>
    </location>
</feature>
<dbReference type="GO" id="GO:0016780">
    <property type="term" value="F:phosphotransferase activity, for other substituted phosphate groups"/>
    <property type="evidence" value="ECO:0007669"/>
    <property type="project" value="InterPro"/>
</dbReference>
<proteinExistence type="predicted"/>
<dbReference type="PANTHER" id="PTHR22926">
    <property type="entry name" value="PHOSPHO-N-ACETYLMURAMOYL-PENTAPEPTIDE-TRANSFERASE"/>
    <property type="match status" value="1"/>
</dbReference>
<evidence type="ECO:0000256" key="2">
    <source>
        <dbReference type="ARBA" id="ARBA00022475"/>
    </source>
</evidence>
<sequence length="352" mass="34546">MLYGAAAAATALLLTAALAAALRTLALRVARPVKAARGRTRTAPRVGGVAVAAAIGAVAAVGAATGLAPLGSGTATLLLAAGAVAVLGLLHDLRPMGARARVIVQAGAATAVVHGTQLGLVTGALAVLWIVFVANAFQLLDNSDGAVGTVGVVTALGLCVGAGVAGNGSLAVVLALLAASLTGFLMHNWHPARVVLGDSGALFTGFLVACAALTVTAGHEEPATPAVLFAVTAVATTDTVLVMVSRRRAGRGLLRGGTDHIAHRLRRLGLTARGVAVVLGAATALTTVTGVLPHGGALGAAVAWWPVVAAAVAVVLLLRVPVYAAVRRAGPGVTWELGGTGGAMGRKGAERC</sequence>
<evidence type="ECO:0000256" key="3">
    <source>
        <dbReference type="ARBA" id="ARBA00022679"/>
    </source>
</evidence>